<organism evidence="1 2">
    <name type="scientific">Catalinimonas alkaloidigena</name>
    <dbReference type="NCBI Taxonomy" id="1075417"/>
    <lineage>
        <taxon>Bacteria</taxon>
        <taxon>Pseudomonadati</taxon>
        <taxon>Bacteroidota</taxon>
        <taxon>Cytophagia</taxon>
        <taxon>Cytophagales</taxon>
        <taxon>Catalimonadaceae</taxon>
        <taxon>Catalinimonas</taxon>
    </lineage>
</organism>
<evidence type="ECO:0000313" key="1">
    <source>
        <dbReference type="EMBL" id="SDK20992.1"/>
    </source>
</evidence>
<gene>
    <name evidence="1" type="ORF">SAMN05421823_102149</name>
</gene>
<dbReference type="EMBL" id="FNFO01000002">
    <property type="protein sequence ID" value="SDK20992.1"/>
    <property type="molecule type" value="Genomic_DNA"/>
</dbReference>
<reference evidence="1 2" key="1">
    <citation type="submission" date="2016-10" db="EMBL/GenBank/DDBJ databases">
        <authorList>
            <person name="de Groot N.N."/>
        </authorList>
    </citation>
    <scope>NUCLEOTIDE SEQUENCE [LARGE SCALE GENOMIC DNA]</scope>
    <source>
        <strain evidence="1 2">DSM 25186</strain>
    </source>
</reference>
<dbReference type="STRING" id="1075417.SAMN05421823_102149"/>
<dbReference type="AlphaFoldDB" id="A0A1G9A0V2"/>
<protein>
    <submittedName>
        <fullName evidence="1">Uncharacterized protein</fullName>
    </submittedName>
</protein>
<evidence type="ECO:0000313" key="2">
    <source>
        <dbReference type="Proteomes" id="UP000198510"/>
    </source>
</evidence>
<sequence>MRFEKDRLPELVAIQKKFFEKTGLLLSATNEPPTEETIKNHEAFIASMKELRSEYHRTLYECRGTFTSRELGEIAYWVYQDKIEIHFEFDLT</sequence>
<name>A0A1G9A0V2_9BACT</name>
<keyword evidence="2" id="KW-1185">Reference proteome</keyword>
<accession>A0A1G9A0V2</accession>
<dbReference type="Proteomes" id="UP000198510">
    <property type="component" value="Unassembled WGS sequence"/>
</dbReference>
<proteinExistence type="predicted"/>